<evidence type="ECO:0000256" key="5">
    <source>
        <dbReference type="ARBA" id="ARBA00023136"/>
    </source>
</evidence>
<evidence type="ECO:0008006" key="9">
    <source>
        <dbReference type="Google" id="ProtNLM"/>
    </source>
</evidence>
<dbReference type="EMBL" id="BSDC01000001">
    <property type="protein sequence ID" value="GLH66080.1"/>
    <property type="molecule type" value="Genomic_DNA"/>
</dbReference>
<evidence type="ECO:0000313" key="8">
    <source>
        <dbReference type="Proteomes" id="UP001165044"/>
    </source>
</evidence>
<keyword evidence="8" id="KW-1185">Reference proteome</keyword>
<comment type="subcellular location">
    <subcellularLocation>
        <location evidence="1">Membrane</location>
        <topology evidence="1">Single-pass membrane protein</topology>
    </subcellularLocation>
</comment>
<reference evidence="7" key="1">
    <citation type="journal article" date="2023" name="Antonie Van Leeuwenhoek">
        <title>Mesoterricola silvestris gen. nov., sp. nov., Mesoterricola sediminis sp. nov., Geothrix oryzae sp. nov., Geothrix edaphica sp. nov., Geothrix rubra sp. nov., and Geothrix limicola sp. nov., six novel members of Acidobacteriota isolated from soils.</title>
        <authorList>
            <person name="Itoh H."/>
            <person name="Sugisawa Y."/>
            <person name="Mise K."/>
            <person name="Xu Z."/>
            <person name="Kuniyasu M."/>
            <person name="Ushijima N."/>
            <person name="Kawano K."/>
            <person name="Kobayashi E."/>
            <person name="Shiratori Y."/>
            <person name="Masuda Y."/>
            <person name="Senoo K."/>
        </authorList>
    </citation>
    <scope>NUCLEOTIDE SEQUENCE</scope>
    <source>
        <strain evidence="7">Red802</strain>
    </source>
</reference>
<dbReference type="InterPro" id="IPR000983">
    <property type="entry name" value="Bac_GSPG_pilin"/>
</dbReference>
<feature type="transmembrane region" description="Helical" evidence="6">
    <location>
        <begin position="20"/>
        <end position="44"/>
    </location>
</feature>
<evidence type="ECO:0000256" key="1">
    <source>
        <dbReference type="ARBA" id="ARBA00004167"/>
    </source>
</evidence>
<dbReference type="PRINTS" id="PR00813">
    <property type="entry name" value="BCTERIALGSPG"/>
</dbReference>
<dbReference type="InterPro" id="IPR045584">
    <property type="entry name" value="Pilin-like"/>
</dbReference>
<dbReference type="PANTHER" id="PTHR30093">
    <property type="entry name" value="GENERAL SECRETION PATHWAY PROTEIN G"/>
    <property type="match status" value="1"/>
</dbReference>
<dbReference type="Gene3D" id="3.30.700.10">
    <property type="entry name" value="Glycoprotein, Type 4 Pilin"/>
    <property type="match status" value="1"/>
</dbReference>
<sequence>MTGPLSRLSSRRRRGTTGGFSLIELLLVLAIIGIISAIAIPSFLGQRRRARVIGDAMANAKVLSMSLENRKAESGLYGPAGTYGWKPDGSDTTGPTFIPTFQPQGNSKMNYEVKITGAGLTYELTVTDPSIGSGVTAYKTDQSGAELARLH</sequence>
<evidence type="ECO:0000256" key="6">
    <source>
        <dbReference type="SAM" id="Phobius"/>
    </source>
</evidence>
<evidence type="ECO:0000313" key="7">
    <source>
        <dbReference type="EMBL" id="GLH66080.1"/>
    </source>
</evidence>
<keyword evidence="3 6" id="KW-0812">Transmembrane</keyword>
<dbReference type="PANTHER" id="PTHR30093:SF44">
    <property type="entry name" value="TYPE II SECRETION SYSTEM CORE PROTEIN G"/>
    <property type="match status" value="1"/>
</dbReference>
<dbReference type="NCBIfam" id="TIGR02532">
    <property type="entry name" value="IV_pilin_GFxxxE"/>
    <property type="match status" value="1"/>
</dbReference>
<keyword evidence="5 6" id="KW-0472">Membrane</keyword>
<dbReference type="Pfam" id="PF07963">
    <property type="entry name" value="N_methyl"/>
    <property type="match status" value="1"/>
</dbReference>
<dbReference type="PROSITE" id="PS00409">
    <property type="entry name" value="PROKAR_NTER_METHYL"/>
    <property type="match status" value="1"/>
</dbReference>
<evidence type="ECO:0000256" key="3">
    <source>
        <dbReference type="ARBA" id="ARBA00022692"/>
    </source>
</evidence>
<comment type="caution">
    <text evidence="7">The sequence shown here is derived from an EMBL/GenBank/DDBJ whole genome shotgun (WGS) entry which is preliminary data.</text>
</comment>
<proteinExistence type="predicted"/>
<dbReference type="RefSeq" id="WP_285606164.1">
    <property type="nucleotide sequence ID" value="NZ_BSDC01000001.1"/>
</dbReference>
<evidence type="ECO:0000256" key="4">
    <source>
        <dbReference type="ARBA" id="ARBA00022989"/>
    </source>
</evidence>
<dbReference type="InterPro" id="IPR012902">
    <property type="entry name" value="N_methyl_site"/>
</dbReference>
<keyword evidence="4 6" id="KW-1133">Transmembrane helix</keyword>
<dbReference type="Proteomes" id="UP001165044">
    <property type="component" value="Unassembled WGS sequence"/>
</dbReference>
<protein>
    <recommendedName>
        <fullName evidence="9">Prepilin-type N-terminal cleavage/methylation domain-containing protein</fullName>
    </recommendedName>
</protein>
<name>A0ABQ5PVF1_9BACT</name>
<gene>
    <name evidence="7" type="ORF">GETHED_04440</name>
</gene>
<organism evidence="7 8">
    <name type="scientific">Geothrix edaphica</name>
    <dbReference type="NCBI Taxonomy" id="2927976"/>
    <lineage>
        <taxon>Bacteria</taxon>
        <taxon>Pseudomonadati</taxon>
        <taxon>Acidobacteriota</taxon>
        <taxon>Holophagae</taxon>
        <taxon>Holophagales</taxon>
        <taxon>Holophagaceae</taxon>
        <taxon>Geothrix</taxon>
    </lineage>
</organism>
<keyword evidence="2" id="KW-0488">Methylation</keyword>
<dbReference type="SUPFAM" id="SSF54523">
    <property type="entry name" value="Pili subunits"/>
    <property type="match status" value="1"/>
</dbReference>
<accession>A0ABQ5PVF1</accession>
<evidence type="ECO:0000256" key="2">
    <source>
        <dbReference type="ARBA" id="ARBA00022481"/>
    </source>
</evidence>